<evidence type="ECO:0000259" key="4">
    <source>
        <dbReference type="PROSITE" id="PS51272"/>
    </source>
</evidence>
<feature type="signal peptide" evidence="3">
    <location>
        <begin position="1"/>
        <end position="23"/>
    </location>
</feature>
<protein>
    <recommendedName>
        <fullName evidence="4">SLH domain-containing protein</fullName>
    </recommendedName>
</protein>
<organism evidence="5 6">
    <name type="scientific">Alkaliphilus hydrothermalis</name>
    <dbReference type="NCBI Taxonomy" id="1482730"/>
    <lineage>
        <taxon>Bacteria</taxon>
        <taxon>Bacillati</taxon>
        <taxon>Bacillota</taxon>
        <taxon>Clostridia</taxon>
        <taxon>Peptostreptococcales</taxon>
        <taxon>Natronincolaceae</taxon>
        <taxon>Alkaliphilus</taxon>
    </lineage>
</organism>
<dbReference type="InterPro" id="IPR001119">
    <property type="entry name" value="SLH_dom"/>
</dbReference>
<keyword evidence="3" id="KW-0732">Signal</keyword>
<dbReference type="Proteomes" id="UP001314796">
    <property type="component" value="Unassembled WGS sequence"/>
</dbReference>
<reference evidence="5 6" key="1">
    <citation type="submission" date="2021-01" db="EMBL/GenBank/DDBJ databases">
        <title>Genomic Encyclopedia of Type Strains, Phase IV (KMG-IV): sequencing the most valuable type-strain genomes for metagenomic binning, comparative biology and taxonomic classification.</title>
        <authorList>
            <person name="Goeker M."/>
        </authorList>
    </citation>
    <scope>NUCLEOTIDE SEQUENCE [LARGE SCALE GENOMIC DNA]</scope>
    <source>
        <strain evidence="5 6">DSM 25890</strain>
    </source>
</reference>
<sequence length="1029" mass="113602">MRKVLSILLAISMVFNGFAFVFANEVPDDLKRVVNKGYFGQGGLRLEDLATRGEFAVIALRLQGFSDEEVKEANIVADFVDVDETAWYAPFIGYAVQEGLFEGDSNAKTFRPKNTITYTEMLVVLMRALGYSDDLKDPSLQWPTDHLKMASEVGLKVDSNISPFDHVTRGMVAYGMENALDISVKDSEMLLLEVLEEKAKDLHIIKAGHYIGEEGRELDGNVYIKSGDVTLENYTINGDLIITEVVGEGEVYLKNITVMGDTHINGGGENSIYMYNAILRKVTIKKLASPVRLVTSDGTKIQDIIVETAAKLENASEDSEIETVIIAENLTKDTIVEVKGSFKAVDVKASDIDVNLTQAIVEAMKVHESAKGSRVNISEDSTVASAVVDVEIKFTGQGTLEKVKVNVVGVTFEKSPVKKESTVQPEVIYYPPATGGSGNGTPVDHGTPNDGTVDNGTVIDTGLDEQGRPILKEINLIFSPAILVRFEEAPATLPTAADFIVTRSQNGIKDESFDGVKVFSKHNWISHTNTLQITRTIEGILPITEHYEYHVEVLNNNFEHLIKEVTYNSNVSIYASYVKAIDTIQLSPDLDLYRTINGVVDTKFNEPTLYTGLPSWRDYSDIFGGKLNISFLSEIRPLAFDQEVIYYLGYKGQTNEEYLTTMPFTVHKIQNLLLDVKDETIVVGAEVDNLVKVNIADAQVTLVTQTPDIVSIDETTRKISGLKSGVVEIVATASREGYQDVVKSFFVTVINEGEVEIIEERETLSTKLQFVHQQVGYSRLSPSDIDVTRTINGVLDDSFQWDNRSITLWSYSMNGETVTLDVNIPYVEGAQYTANLKPQALEMGFVLSEFKVLNEDKLEVYLSAVPASSTIMNFTPIRYVNGVQDNYFALISAQASFTSNTKKITFWNLPYESGVSYKSHLKSFMIDRFELEATITSTTGSSITVPTNQGINVKVGDKLAINPKVYNSENAIMENAVFGIDVFGEGKEAVINHHNGTFTFIGAADVDISIRLMNGKTNGMIKLDVTVEP</sequence>
<feature type="region of interest" description="Disordered" evidence="2">
    <location>
        <begin position="433"/>
        <end position="452"/>
    </location>
</feature>
<dbReference type="RefSeq" id="WP_204403862.1">
    <property type="nucleotide sequence ID" value="NZ_JAFBEE010000022.1"/>
</dbReference>
<evidence type="ECO:0000256" key="1">
    <source>
        <dbReference type="ARBA" id="ARBA00022737"/>
    </source>
</evidence>
<proteinExistence type="predicted"/>
<feature type="chain" id="PRO_5047132340" description="SLH domain-containing protein" evidence="3">
    <location>
        <begin position="24"/>
        <end position="1029"/>
    </location>
</feature>
<name>A0ABS2NTF2_9FIRM</name>
<accession>A0ABS2NTF2</accession>
<dbReference type="EMBL" id="JAFBEE010000022">
    <property type="protein sequence ID" value="MBM7616037.1"/>
    <property type="molecule type" value="Genomic_DNA"/>
</dbReference>
<feature type="domain" description="SLH" evidence="4">
    <location>
        <begin position="75"/>
        <end position="139"/>
    </location>
</feature>
<comment type="caution">
    <text evidence="5">The sequence shown here is derived from an EMBL/GenBank/DDBJ whole genome shotgun (WGS) entry which is preliminary data.</text>
</comment>
<evidence type="ECO:0000313" key="5">
    <source>
        <dbReference type="EMBL" id="MBM7616037.1"/>
    </source>
</evidence>
<evidence type="ECO:0000256" key="3">
    <source>
        <dbReference type="SAM" id="SignalP"/>
    </source>
</evidence>
<evidence type="ECO:0000313" key="6">
    <source>
        <dbReference type="Proteomes" id="UP001314796"/>
    </source>
</evidence>
<keyword evidence="6" id="KW-1185">Reference proteome</keyword>
<keyword evidence="1" id="KW-0677">Repeat</keyword>
<dbReference type="PROSITE" id="PS51272">
    <property type="entry name" value="SLH"/>
    <property type="match status" value="1"/>
</dbReference>
<evidence type="ECO:0000256" key="2">
    <source>
        <dbReference type="SAM" id="MobiDB-lite"/>
    </source>
</evidence>
<gene>
    <name evidence="5" type="ORF">JOC73_002613</name>
</gene>
<dbReference type="Pfam" id="PF00395">
    <property type="entry name" value="SLH"/>
    <property type="match status" value="1"/>
</dbReference>